<dbReference type="STRING" id="1777143.AWB82_01811"/>
<proteinExistence type="predicted"/>
<accession>A0A158A6B5</accession>
<dbReference type="OrthoDB" id="9134174at2"/>
<dbReference type="AlphaFoldDB" id="A0A158A6B5"/>
<organism evidence="1 2">
    <name type="scientific">Caballeronia glebae</name>
    <dbReference type="NCBI Taxonomy" id="1777143"/>
    <lineage>
        <taxon>Bacteria</taxon>
        <taxon>Pseudomonadati</taxon>
        <taxon>Pseudomonadota</taxon>
        <taxon>Betaproteobacteria</taxon>
        <taxon>Burkholderiales</taxon>
        <taxon>Burkholderiaceae</taxon>
        <taxon>Caballeronia</taxon>
    </lineage>
</organism>
<keyword evidence="2" id="KW-1185">Reference proteome</keyword>
<reference evidence="1" key="1">
    <citation type="submission" date="2016-01" db="EMBL/GenBank/DDBJ databases">
        <authorList>
            <person name="Peeters C."/>
        </authorList>
    </citation>
    <scope>NUCLEOTIDE SEQUENCE [LARGE SCALE GENOMIC DNA]</scope>
    <source>
        <strain evidence="1">LMG 29325</strain>
    </source>
</reference>
<sequence>MKVRPVLALRTAINALRDIVESKRMPNGIPLSDDERELHRLSADELEKQLMALERSSWPAGKVTFGERGQAPSRRSL</sequence>
<protein>
    <submittedName>
        <fullName evidence="1">Uncharacterized protein</fullName>
    </submittedName>
</protein>
<evidence type="ECO:0000313" key="2">
    <source>
        <dbReference type="Proteomes" id="UP000054596"/>
    </source>
</evidence>
<dbReference type="Proteomes" id="UP000054596">
    <property type="component" value="Unassembled WGS sequence"/>
</dbReference>
<dbReference type="RefSeq" id="WP_086966774.1">
    <property type="nucleotide sequence ID" value="NZ_FCOJ02000009.1"/>
</dbReference>
<comment type="caution">
    <text evidence="1">The sequence shown here is derived from an EMBL/GenBank/DDBJ whole genome shotgun (WGS) entry which is preliminary data.</text>
</comment>
<gene>
    <name evidence="1" type="ORF">AWB82_01811</name>
</gene>
<name>A0A158A6B5_9BURK</name>
<evidence type="ECO:0000313" key="1">
    <source>
        <dbReference type="EMBL" id="SAK53391.1"/>
    </source>
</evidence>
<dbReference type="EMBL" id="FCOJ02000009">
    <property type="protein sequence ID" value="SAK53391.1"/>
    <property type="molecule type" value="Genomic_DNA"/>
</dbReference>